<comment type="caution">
    <text evidence="1">The sequence shown here is derived from an EMBL/GenBank/DDBJ whole genome shotgun (WGS) entry which is preliminary data.</text>
</comment>
<dbReference type="Proteomes" id="UP001279553">
    <property type="component" value="Unassembled WGS sequence"/>
</dbReference>
<dbReference type="RefSeq" id="WP_319614315.1">
    <property type="nucleotide sequence ID" value="NZ_JAWXYB010000018.1"/>
</dbReference>
<evidence type="ECO:0000313" key="1">
    <source>
        <dbReference type="EMBL" id="MDX5931401.1"/>
    </source>
</evidence>
<gene>
    <name evidence="1" type="ORF">SIL87_11540</name>
</gene>
<evidence type="ECO:0000313" key="2">
    <source>
        <dbReference type="Proteomes" id="UP001279553"/>
    </source>
</evidence>
<dbReference type="EMBL" id="JAWXYB010000018">
    <property type="protein sequence ID" value="MDX5931401.1"/>
    <property type="molecule type" value="Genomic_DNA"/>
</dbReference>
<organism evidence="1 2">
    <name type="scientific">Acidiphilium acidophilum</name>
    <name type="common">Thiobacillus acidophilus</name>
    <dbReference type="NCBI Taxonomy" id="76588"/>
    <lineage>
        <taxon>Bacteria</taxon>
        <taxon>Pseudomonadati</taxon>
        <taxon>Pseudomonadota</taxon>
        <taxon>Alphaproteobacteria</taxon>
        <taxon>Acetobacterales</taxon>
        <taxon>Acidocellaceae</taxon>
        <taxon>Acidiphilium</taxon>
    </lineage>
</organism>
<sequence length="59" mass="6472">MVSMDVTIARRDAAGQGTKHFIVLLEQPPTAAPIEQAIGGSEPSEKALLFWKKEAKNFF</sequence>
<keyword evidence="2" id="KW-1185">Reference proteome</keyword>
<reference evidence="1 2" key="1">
    <citation type="submission" date="2023-11" db="EMBL/GenBank/DDBJ databases">
        <title>MicrobeMod: A computational toolkit for identifying prokaryotic methylation and restriction-modification with nanopore sequencing.</title>
        <authorList>
            <person name="Crits-Christoph A."/>
            <person name="Kang S.C."/>
            <person name="Lee H."/>
            <person name="Ostrov N."/>
        </authorList>
    </citation>
    <scope>NUCLEOTIDE SEQUENCE [LARGE SCALE GENOMIC DNA]</scope>
    <source>
        <strain evidence="1 2">DSMZ 700</strain>
    </source>
</reference>
<accession>A0AAW9DR71</accession>
<protein>
    <recommendedName>
        <fullName evidence="3">Transposase</fullName>
    </recommendedName>
</protein>
<evidence type="ECO:0008006" key="3">
    <source>
        <dbReference type="Google" id="ProtNLM"/>
    </source>
</evidence>
<dbReference type="AlphaFoldDB" id="A0AAW9DR71"/>
<name>A0AAW9DR71_ACIAO</name>
<proteinExistence type="predicted"/>